<evidence type="ECO:0000313" key="2">
    <source>
        <dbReference type="EMBL" id="ONK81859.1"/>
    </source>
</evidence>
<evidence type="ECO:0000256" key="1">
    <source>
        <dbReference type="SAM" id="MobiDB-lite"/>
    </source>
</evidence>
<dbReference type="EMBL" id="CM007381">
    <property type="protein sequence ID" value="ONK81859.1"/>
    <property type="molecule type" value="Genomic_DNA"/>
</dbReference>
<feature type="region of interest" description="Disordered" evidence="1">
    <location>
        <begin position="1"/>
        <end position="42"/>
    </location>
</feature>
<name>A0A5P1FWU8_ASPOF</name>
<feature type="compositionally biased region" description="Low complexity" evidence="1">
    <location>
        <begin position="203"/>
        <end position="219"/>
    </location>
</feature>
<feature type="compositionally biased region" description="Polar residues" evidence="1">
    <location>
        <begin position="12"/>
        <end position="27"/>
    </location>
</feature>
<protein>
    <submittedName>
        <fullName evidence="2">Uncharacterized protein</fullName>
    </submittedName>
</protein>
<dbReference type="Gramene" id="ONK81859">
    <property type="protein sequence ID" value="ONK81859"/>
    <property type="gene ID" value="A4U43_C01F33600"/>
</dbReference>
<reference evidence="3" key="1">
    <citation type="journal article" date="2017" name="Nat. Commun.">
        <title>The asparagus genome sheds light on the origin and evolution of a young Y chromosome.</title>
        <authorList>
            <person name="Harkess A."/>
            <person name="Zhou J."/>
            <person name="Xu C."/>
            <person name="Bowers J.E."/>
            <person name="Van der Hulst R."/>
            <person name="Ayyampalayam S."/>
            <person name="Mercati F."/>
            <person name="Riccardi P."/>
            <person name="McKain M.R."/>
            <person name="Kakrana A."/>
            <person name="Tang H."/>
            <person name="Ray J."/>
            <person name="Groenendijk J."/>
            <person name="Arikit S."/>
            <person name="Mathioni S.M."/>
            <person name="Nakano M."/>
            <person name="Shan H."/>
            <person name="Telgmann-Rauber A."/>
            <person name="Kanno A."/>
            <person name="Yue Z."/>
            <person name="Chen H."/>
            <person name="Li W."/>
            <person name="Chen Y."/>
            <person name="Xu X."/>
            <person name="Zhang Y."/>
            <person name="Luo S."/>
            <person name="Chen H."/>
            <person name="Gao J."/>
            <person name="Mao Z."/>
            <person name="Pires J.C."/>
            <person name="Luo M."/>
            <person name="Kudrna D."/>
            <person name="Wing R.A."/>
            <person name="Meyers B.C."/>
            <person name="Yi K."/>
            <person name="Kong H."/>
            <person name="Lavrijsen P."/>
            <person name="Sunseri F."/>
            <person name="Falavigna A."/>
            <person name="Ye Y."/>
            <person name="Leebens-Mack J.H."/>
            <person name="Chen G."/>
        </authorList>
    </citation>
    <scope>NUCLEOTIDE SEQUENCE [LARGE SCALE GENOMIC DNA]</scope>
    <source>
        <strain evidence="3">cv. DH0086</strain>
    </source>
</reference>
<keyword evidence="3" id="KW-1185">Reference proteome</keyword>
<sequence>MFQTDGRDAESAHSQTVLKRPSDSNVRFLTERQRDGNPPPTGIFAAATRECSGVQSPICPLDMAMEVVNGVEAIRNGGLEEGPVALELSSKVNGENEVIPSITEALQANNGVPEDPSFKTEAHTTSGVETEGATAVAPESKGSAFLKKSESSKAQKDGAGQNGVSGIRKNPRAGLSQSLSFPAKGSLASALRKSPVTVKQAKGDTNNLMNGTGTTNGGNSARKNVVAGKPMSYLHY</sequence>
<dbReference type="AlphaFoldDB" id="A0A5P1FWU8"/>
<feature type="compositionally biased region" description="Basic and acidic residues" evidence="1">
    <location>
        <begin position="147"/>
        <end position="156"/>
    </location>
</feature>
<proteinExistence type="predicted"/>
<accession>A0A5P1FWU8</accession>
<organism evidence="2 3">
    <name type="scientific">Asparagus officinalis</name>
    <name type="common">Garden asparagus</name>
    <dbReference type="NCBI Taxonomy" id="4686"/>
    <lineage>
        <taxon>Eukaryota</taxon>
        <taxon>Viridiplantae</taxon>
        <taxon>Streptophyta</taxon>
        <taxon>Embryophyta</taxon>
        <taxon>Tracheophyta</taxon>
        <taxon>Spermatophyta</taxon>
        <taxon>Magnoliopsida</taxon>
        <taxon>Liliopsida</taxon>
        <taxon>Asparagales</taxon>
        <taxon>Asparagaceae</taxon>
        <taxon>Asparagoideae</taxon>
        <taxon>Asparagus</taxon>
    </lineage>
</organism>
<gene>
    <name evidence="2" type="ORF">A4U43_C01F33600</name>
</gene>
<dbReference type="Proteomes" id="UP000243459">
    <property type="component" value="Chromosome 1"/>
</dbReference>
<feature type="region of interest" description="Disordered" evidence="1">
    <location>
        <begin position="108"/>
        <end position="236"/>
    </location>
</feature>
<evidence type="ECO:0000313" key="3">
    <source>
        <dbReference type="Proteomes" id="UP000243459"/>
    </source>
</evidence>
<feature type="compositionally biased region" description="Basic and acidic residues" evidence="1">
    <location>
        <begin position="1"/>
        <end position="11"/>
    </location>
</feature>